<sequence>LVLEELERTQCSSAKTSSGVDSHDYQVLWPHSLQLVLEELECTQCQTGPWGGLQPVQHWLLTKFDVQDVATSCSARCDQHLMRLRESPLQLVWDELEFLVHGRGSIAFEISPLLILYLRHRYTLWYESTWVDETDLSRLESLAYAADLEKTKAQ</sequence>
<protein>
    <submittedName>
        <fullName evidence="1">Uncharacterized protein</fullName>
    </submittedName>
</protein>
<reference evidence="1" key="1">
    <citation type="submission" date="2020-11" db="EMBL/GenBank/DDBJ databases">
        <authorList>
            <consortium name="DOE Joint Genome Institute"/>
            <person name="Ahrendt S."/>
            <person name="Riley R."/>
            <person name="Andreopoulos W."/>
            <person name="Labutti K."/>
            <person name="Pangilinan J."/>
            <person name="Ruiz-Duenas F.J."/>
            <person name="Barrasa J.M."/>
            <person name="Sanchez-Garcia M."/>
            <person name="Camarero S."/>
            <person name="Miyauchi S."/>
            <person name="Serrano A."/>
            <person name="Linde D."/>
            <person name="Babiker R."/>
            <person name="Drula E."/>
            <person name="Ayuso-Fernandez I."/>
            <person name="Pacheco R."/>
            <person name="Padilla G."/>
            <person name="Ferreira P."/>
            <person name="Barriuso J."/>
            <person name="Kellner H."/>
            <person name="Castanera R."/>
            <person name="Alfaro M."/>
            <person name="Ramirez L."/>
            <person name="Pisabarro A.G."/>
            <person name="Kuo A."/>
            <person name="Tritt A."/>
            <person name="Lipzen A."/>
            <person name="He G."/>
            <person name="Yan M."/>
            <person name="Ng V."/>
            <person name="Cullen D."/>
            <person name="Martin F."/>
            <person name="Rosso M.-N."/>
            <person name="Henrissat B."/>
            <person name="Hibbett D."/>
            <person name="Martinez A.T."/>
            <person name="Grigoriev I.V."/>
        </authorList>
    </citation>
    <scope>NUCLEOTIDE SEQUENCE</scope>
    <source>
        <strain evidence="1">MF-IS2</strain>
    </source>
</reference>
<dbReference type="AlphaFoldDB" id="A0A9P5WXN4"/>
<feature type="non-terminal residue" evidence="1">
    <location>
        <position position="1"/>
    </location>
</feature>
<gene>
    <name evidence="1" type="ORF">P691DRAFT_785500</name>
</gene>
<dbReference type="EMBL" id="MU153694">
    <property type="protein sequence ID" value="KAF9439670.1"/>
    <property type="molecule type" value="Genomic_DNA"/>
</dbReference>
<comment type="caution">
    <text evidence="1">The sequence shown here is derived from an EMBL/GenBank/DDBJ whole genome shotgun (WGS) entry which is preliminary data.</text>
</comment>
<name>A0A9P5WXN4_9AGAR</name>
<organism evidence="1 2">
    <name type="scientific">Macrolepiota fuliginosa MF-IS2</name>
    <dbReference type="NCBI Taxonomy" id="1400762"/>
    <lineage>
        <taxon>Eukaryota</taxon>
        <taxon>Fungi</taxon>
        <taxon>Dikarya</taxon>
        <taxon>Basidiomycota</taxon>
        <taxon>Agaricomycotina</taxon>
        <taxon>Agaricomycetes</taxon>
        <taxon>Agaricomycetidae</taxon>
        <taxon>Agaricales</taxon>
        <taxon>Agaricineae</taxon>
        <taxon>Agaricaceae</taxon>
        <taxon>Macrolepiota</taxon>
    </lineage>
</organism>
<dbReference type="Proteomes" id="UP000807342">
    <property type="component" value="Unassembled WGS sequence"/>
</dbReference>
<evidence type="ECO:0000313" key="1">
    <source>
        <dbReference type="EMBL" id="KAF9439670.1"/>
    </source>
</evidence>
<keyword evidence="2" id="KW-1185">Reference proteome</keyword>
<accession>A0A9P5WXN4</accession>
<evidence type="ECO:0000313" key="2">
    <source>
        <dbReference type="Proteomes" id="UP000807342"/>
    </source>
</evidence>
<proteinExistence type="predicted"/>